<feature type="region of interest" description="Disordered" evidence="1">
    <location>
        <begin position="107"/>
        <end position="179"/>
    </location>
</feature>
<organism evidence="2 3">
    <name type="scientific">Rhodotorula toruloides</name>
    <name type="common">Yeast</name>
    <name type="synonym">Rhodosporidium toruloides</name>
    <dbReference type="NCBI Taxonomy" id="5286"/>
    <lineage>
        <taxon>Eukaryota</taxon>
        <taxon>Fungi</taxon>
        <taxon>Dikarya</taxon>
        <taxon>Basidiomycota</taxon>
        <taxon>Pucciniomycotina</taxon>
        <taxon>Microbotryomycetes</taxon>
        <taxon>Sporidiobolales</taxon>
        <taxon>Sporidiobolaceae</taxon>
        <taxon>Rhodotorula</taxon>
    </lineage>
</organism>
<dbReference type="OrthoDB" id="2529262at2759"/>
<gene>
    <name evidence="2" type="ORF">Rt10032_c04g2008</name>
</gene>
<sequence length="302" mass="33195">MAALAAQNAADAAPAPFEHKLVKFDLVGDFHYTFTVGLELDLSDPQLCNKSKLQGNSILLQLHTLSASSSLPAMSTCSTLLSRSSPYLKTLFQPAFAENKTFARGVQPLHRGSKRSDASTEVDAQDFADSDNETDELSFNRHPLPPPRFKESSPTSELVLSPSHRFRQQSSYDSSEDAPIRKSRIDAAVAVDPSLSYPVSPKSVFRLARLLELDNLQEPCLANLSKQLTFDCAPYELFSDTSVCYDDWRKIMLEFVADNCDAGTAANAWAELAGRVKRDEIRGAAPVMLDSFKRKVPKTGAC</sequence>
<evidence type="ECO:0000313" key="2">
    <source>
        <dbReference type="EMBL" id="GEM07991.1"/>
    </source>
</evidence>
<proteinExistence type="predicted"/>
<dbReference type="AlphaFoldDB" id="A0A511KCA0"/>
<dbReference type="Proteomes" id="UP000321518">
    <property type="component" value="Unassembled WGS sequence"/>
</dbReference>
<dbReference type="EMBL" id="BJWK01000004">
    <property type="protein sequence ID" value="GEM07991.1"/>
    <property type="molecule type" value="Genomic_DNA"/>
</dbReference>
<feature type="compositionally biased region" description="Acidic residues" evidence="1">
    <location>
        <begin position="123"/>
        <end position="136"/>
    </location>
</feature>
<evidence type="ECO:0000256" key="1">
    <source>
        <dbReference type="SAM" id="MobiDB-lite"/>
    </source>
</evidence>
<reference evidence="2 3" key="1">
    <citation type="submission" date="2019-07" db="EMBL/GenBank/DDBJ databases">
        <title>Rhodotorula toruloides NBRC10032 genome sequencing.</title>
        <authorList>
            <person name="Shida Y."/>
            <person name="Takaku H."/>
            <person name="Ogasawara W."/>
            <person name="Mori K."/>
        </authorList>
    </citation>
    <scope>NUCLEOTIDE SEQUENCE [LARGE SCALE GENOMIC DNA]</scope>
    <source>
        <strain evidence="2 3">NBRC10032</strain>
    </source>
</reference>
<evidence type="ECO:0000313" key="3">
    <source>
        <dbReference type="Proteomes" id="UP000321518"/>
    </source>
</evidence>
<protein>
    <submittedName>
        <fullName evidence="2">Proteophosphoglycan ppg4</fullName>
    </submittedName>
</protein>
<comment type="caution">
    <text evidence="2">The sequence shown here is derived from an EMBL/GenBank/DDBJ whole genome shotgun (WGS) entry which is preliminary data.</text>
</comment>
<name>A0A511KCA0_RHOTO</name>
<accession>A0A511KCA0</accession>